<name>A0ACC0D3J1_9PEZI</name>
<protein>
    <submittedName>
        <fullName evidence="1">Uncharacterized protein</fullName>
    </submittedName>
</protein>
<gene>
    <name evidence="1" type="ORF">F4821DRAFT_258977</name>
</gene>
<comment type="caution">
    <text evidence="1">The sequence shown here is derived from an EMBL/GenBank/DDBJ whole genome shotgun (WGS) entry which is preliminary data.</text>
</comment>
<sequence>MGDIEVTVVKCTCESGEGPTCDACKLRNTVINKEAERKKKEEEAKKEKREAEEEAARVKQEQEKAKKEDEGKKK</sequence>
<keyword evidence="2" id="KW-1185">Reference proteome</keyword>
<evidence type="ECO:0000313" key="1">
    <source>
        <dbReference type="EMBL" id="KAI6087317.1"/>
    </source>
</evidence>
<dbReference type="EMBL" id="MU394308">
    <property type="protein sequence ID" value="KAI6087317.1"/>
    <property type="molecule type" value="Genomic_DNA"/>
</dbReference>
<reference evidence="1 2" key="1">
    <citation type="journal article" date="2022" name="New Phytol.">
        <title>Ecological generalism drives hyperdiversity of secondary metabolite gene clusters in xylarialean endophytes.</title>
        <authorList>
            <person name="Franco M.E.E."/>
            <person name="Wisecaver J.H."/>
            <person name="Arnold A.E."/>
            <person name="Ju Y.M."/>
            <person name="Slot J.C."/>
            <person name="Ahrendt S."/>
            <person name="Moore L.P."/>
            <person name="Eastman K.E."/>
            <person name="Scott K."/>
            <person name="Konkel Z."/>
            <person name="Mondo S.J."/>
            <person name="Kuo A."/>
            <person name="Hayes R.D."/>
            <person name="Haridas S."/>
            <person name="Andreopoulos B."/>
            <person name="Riley R."/>
            <person name="LaButti K."/>
            <person name="Pangilinan J."/>
            <person name="Lipzen A."/>
            <person name="Amirebrahimi M."/>
            <person name="Yan J."/>
            <person name="Adam C."/>
            <person name="Keymanesh K."/>
            <person name="Ng V."/>
            <person name="Louie K."/>
            <person name="Northen T."/>
            <person name="Drula E."/>
            <person name="Henrissat B."/>
            <person name="Hsieh H.M."/>
            <person name="Youens-Clark K."/>
            <person name="Lutzoni F."/>
            <person name="Miadlikowska J."/>
            <person name="Eastwood D.C."/>
            <person name="Hamelin R.C."/>
            <person name="Grigoriev I.V."/>
            <person name="U'Ren J.M."/>
        </authorList>
    </citation>
    <scope>NUCLEOTIDE SEQUENCE [LARGE SCALE GENOMIC DNA]</scope>
    <source>
        <strain evidence="1 2">ER1909</strain>
    </source>
</reference>
<accession>A0ACC0D3J1</accession>
<proteinExistence type="predicted"/>
<evidence type="ECO:0000313" key="2">
    <source>
        <dbReference type="Proteomes" id="UP001497680"/>
    </source>
</evidence>
<dbReference type="Proteomes" id="UP001497680">
    <property type="component" value="Unassembled WGS sequence"/>
</dbReference>
<organism evidence="1 2">
    <name type="scientific">Hypoxylon rubiginosum</name>
    <dbReference type="NCBI Taxonomy" id="110542"/>
    <lineage>
        <taxon>Eukaryota</taxon>
        <taxon>Fungi</taxon>
        <taxon>Dikarya</taxon>
        <taxon>Ascomycota</taxon>
        <taxon>Pezizomycotina</taxon>
        <taxon>Sordariomycetes</taxon>
        <taxon>Xylariomycetidae</taxon>
        <taxon>Xylariales</taxon>
        <taxon>Hypoxylaceae</taxon>
        <taxon>Hypoxylon</taxon>
    </lineage>
</organism>